<sequence length="90" mass="9879">MGLFSKAATRFRQAYQKLKFKLGLNLLVWVVFSLRCMGWNRKLKGNGSSHSTPALSPAEVLIPIRGIGPKKDGIAFASLKSPQSCTKLDT</sequence>
<organism evidence="1 2">
    <name type="scientific">Papaver somniferum</name>
    <name type="common">Opium poppy</name>
    <dbReference type="NCBI Taxonomy" id="3469"/>
    <lineage>
        <taxon>Eukaryota</taxon>
        <taxon>Viridiplantae</taxon>
        <taxon>Streptophyta</taxon>
        <taxon>Embryophyta</taxon>
        <taxon>Tracheophyta</taxon>
        <taxon>Spermatophyta</taxon>
        <taxon>Magnoliopsida</taxon>
        <taxon>Ranunculales</taxon>
        <taxon>Papaveraceae</taxon>
        <taxon>Papaveroideae</taxon>
        <taxon>Papaver</taxon>
    </lineage>
</organism>
<dbReference type="AlphaFoldDB" id="A0A4Y7LIR6"/>
<reference evidence="1 2" key="1">
    <citation type="journal article" date="2018" name="Science">
        <title>The opium poppy genome and morphinan production.</title>
        <authorList>
            <person name="Guo L."/>
            <person name="Winzer T."/>
            <person name="Yang X."/>
            <person name="Li Y."/>
            <person name="Ning Z."/>
            <person name="He Z."/>
            <person name="Teodor R."/>
            <person name="Lu Y."/>
            <person name="Bowser T.A."/>
            <person name="Graham I.A."/>
            <person name="Ye K."/>
        </authorList>
    </citation>
    <scope>NUCLEOTIDE SEQUENCE [LARGE SCALE GENOMIC DNA]</scope>
    <source>
        <strain evidence="2">cv. HN1</strain>
        <tissue evidence="1">Leaves</tissue>
    </source>
</reference>
<evidence type="ECO:0000313" key="2">
    <source>
        <dbReference type="Proteomes" id="UP000316621"/>
    </source>
</evidence>
<keyword evidence="2" id="KW-1185">Reference proteome</keyword>
<protein>
    <submittedName>
        <fullName evidence="1">Uncharacterized protein</fullName>
    </submittedName>
</protein>
<dbReference type="Proteomes" id="UP000316621">
    <property type="component" value="Chromosome 11"/>
</dbReference>
<accession>A0A4Y7LIR6</accession>
<gene>
    <name evidence="1" type="ORF">C5167_047165</name>
</gene>
<dbReference type="EMBL" id="CM010725">
    <property type="protein sequence ID" value="RZC84378.1"/>
    <property type="molecule type" value="Genomic_DNA"/>
</dbReference>
<name>A0A4Y7LIR6_PAPSO</name>
<proteinExistence type="predicted"/>
<evidence type="ECO:0000313" key="1">
    <source>
        <dbReference type="EMBL" id="RZC84378.1"/>
    </source>
</evidence>
<dbReference type="Gramene" id="RZC84378">
    <property type="protein sequence ID" value="RZC84378"/>
    <property type="gene ID" value="C5167_047165"/>
</dbReference>